<evidence type="ECO:0000256" key="4">
    <source>
        <dbReference type="ARBA" id="ARBA00023163"/>
    </source>
</evidence>
<evidence type="ECO:0000313" key="10">
    <source>
        <dbReference type="Proteomes" id="UP001419268"/>
    </source>
</evidence>
<organism evidence="9 10">
    <name type="scientific">Stephania cephalantha</name>
    <dbReference type="NCBI Taxonomy" id="152367"/>
    <lineage>
        <taxon>Eukaryota</taxon>
        <taxon>Viridiplantae</taxon>
        <taxon>Streptophyta</taxon>
        <taxon>Embryophyta</taxon>
        <taxon>Tracheophyta</taxon>
        <taxon>Spermatophyta</taxon>
        <taxon>Magnoliopsida</taxon>
        <taxon>Ranunculales</taxon>
        <taxon>Menispermaceae</taxon>
        <taxon>Menispermoideae</taxon>
        <taxon>Cissampelideae</taxon>
        <taxon>Stephania</taxon>
    </lineage>
</organism>
<evidence type="ECO:0000313" key="9">
    <source>
        <dbReference type="EMBL" id="KAK9156692.1"/>
    </source>
</evidence>
<sequence>MPSVGMRRSTRIFVPKSVVKDADMARVLRSGKRLAATEANKGKAGGEDWIGILRNSGDDVAYCKNYGRKKIVPEHEDIDDDTVLGLITGSKGLKKRASKIDMAGEKAKAKAKWGRVILYTRKRRRSSSSSGDVINSNLKSRERVLEDRMCGKKYFRKRRKVVAGSSLNGVTALSRSRFVCKALVNVVVEQSCSSASKFARFLVSVLNSIRSSMGVDLSGLAAFLCSERIAGVFSRHGIHFLPDLHQNNSVNNSLPCGTCLIFGSRQFIPSLSMEFSVAPLLFMRLHFGIWVRSLYISHVLEEYLIGVGKERHEGTACVNSPPAITYDKDYSGVSPLASGNSLKRSAVATGFVNTLVNTRNFQKKRSAIRSRRARNPSSLGLHGAVLVSNANNLFKVKVTDDEELITDWSKSGNGLGSLSTPAPNSKRRRIAQNSPCEKDLKSTLVELKQNVDSLSCDANILVIESDRCYRIEGAKVGLEYLGSEEWCVAVKVHDSTRYKYKALDLMKPSTTNRVTHAMIWTGENGWKLEVSDRRDWVIFKELYKECADRNSRAPSSKTVHVPVVRELESYEDFEFVPFVRPESYISMPDDVQIALTRKTANYDLDSGDEEWLEKLNKDISDGKLGASNHVSAEKLEEMVDVFEKAAYTCPDVVSDENKALSIFPDQNGSGIIAAVYQYWSTKRKQRRAPLLRAFQDLPTRKPPLAPDSVNRKKRSSKPQSSQSAKTNQRNSTPAVTAETEKETLKKIQEAKDSLKQSVEVAVQKRKRAQTLMSNADLAAYWATMAVRIAESAELPESPDAASSSFILD</sequence>
<keyword evidence="10" id="KW-1185">Reference proteome</keyword>
<keyword evidence="5 6" id="KW-0539">Nucleus</keyword>
<feature type="region of interest" description="Disordered" evidence="7">
    <location>
        <begin position="692"/>
        <end position="741"/>
    </location>
</feature>
<comment type="subcellular location">
    <subcellularLocation>
        <location evidence="1 6">Nucleus</location>
    </subcellularLocation>
</comment>
<dbReference type="PANTHER" id="PTHR14898">
    <property type="entry name" value="ENHANCER OF POLYCOMB"/>
    <property type="match status" value="1"/>
</dbReference>
<dbReference type="GO" id="GO:0035267">
    <property type="term" value="C:NuA4 histone acetyltransferase complex"/>
    <property type="evidence" value="ECO:0007669"/>
    <property type="project" value="InterPro"/>
</dbReference>
<evidence type="ECO:0000256" key="2">
    <source>
        <dbReference type="ARBA" id="ARBA00008035"/>
    </source>
</evidence>
<gene>
    <name evidence="9" type="ORF">Scep_003266</name>
</gene>
<evidence type="ECO:0000256" key="3">
    <source>
        <dbReference type="ARBA" id="ARBA00023015"/>
    </source>
</evidence>
<keyword evidence="3 6" id="KW-0805">Transcription regulation</keyword>
<dbReference type="Pfam" id="PF10513">
    <property type="entry name" value="EPL1"/>
    <property type="match status" value="1"/>
</dbReference>
<proteinExistence type="inferred from homology"/>
<dbReference type="Proteomes" id="UP001419268">
    <property type="component" value="Unassembled WGS sequence"/>
</dbReference>
<name>A0AAP0KS66_9MAGN</name>
<comment type="caution">
    <text evidence="9">The sequence shown here is derived from an EMBL/GenBank/DDBJ whole genome shotgun (WGS) entry which is preliminary data.</text>
</comment>
<protein>
    <recommendedName>
        <fullName evidence="6">Enhancer of polycomb-like protein</fullName>
    </recommendedName>
</protein>
<keyword evidence="4 6" id="KW-0804">Transcription</keyword>
<dbReference type="InterPro" id="IPR019542">
    <property type="entry name" value="Enhancer_polycomb-like_N"/>
</dbReference>
<comment type="similarity">
    <text evidence="2 6">Belongs to the enhancer of polycomb family.</text>
</comment>
<evidence type="ECO:0000259" key="8">
    <source>
        <dbReference type="Pfam" id="PF10513"/>
    </source>
</evidence>
<dbReference type="GO" id="GO:0005634">
    <property type="term" value="C:nucleus"/>
    <property type="evidence" value="ECO:0007669"/>
    <property type="project" value="UniProtKB-SubCell"/>
</dbReference>
<reference evidence="9 10" key="1">
    <citation type="submission" date="2024-01" db="EMBL/GenBank/DDBJ databases">
        <title>Genome assemblies of Stephania.</title>
        <authorList>
            <person name="Yang L."/>
        </authorList>
    </citation>
    <scope>NUCLEOTIDE SEQUENCE [LARGE SCALE GENOMIC DNA]</scope>
    <source>
        <strain evidence="9">JXDWG</strain>
        <tissue evidence="9">Leaf</tissue>
    </source>
</reference>
<dbReference type="InterPro" id="IPR024943">
    <property type="entry name" value="Enhancer_polycomb"/>
</dbReference>
<accession>A0AAP0KS66</accession>
<evidence type="ECO:0000256" key="5">
    <source>
        <dbReference type="ARBA" id="ARBA00023242"/>
    </source>
</evidence>
<evidence type="ECO:0000256" key="1">
    <source>
        <dbReference type="ARBA" id="ARBA00004123"/>
    </source>
</evidence>
<evidence type="ECO:0000256" key="7">
    <source>
        <dbReference type="SAM" id="MobiDB-lite"/>
    </source>
</evidence>
<evidence type="ECO:0000256" key="6">
    <source>
        <dbReference type="RuleBase" id="RU361124"/>
    </source>
</evidence>
<dbReference type="EMBL" id="JBBNAG010000002">
    <property type="protein sequence ID" value="KAK9156692.1"/>
    <property type="molecule type" value="Genomic_DNA"/>
</dbReference>
<dbReference type="AlphaFoldDB" id="A0AAP0KS66"/>
<dbReference type="GO" id="GO:0006357">
    <property type="term" value="P:regulation of transcription by RNA polymerase II"/>
    <property type="evidence" value="ECO:0007669"/>
    <property type="project" value="InterPro"/>
</dbReference>
<feature type="domain" description="Enhancer of polycomb-like N-terminal" evidence="8">
    <location>
        <begin position="552"/>
        <end position="644"/>
    </location>
</feature>